<keyword evidence="8 15" id="KW-0997">Cell inner membrane</keyword>
<keyword evidence="12 15" id="KW-1133">Transmembrane helix</keyword>
<comment type="similarity">
    <text evidence="4 15">Belongs to the AcsB/BcsB family.</text>
</comment>
<dbReference type="RefSeq" id="WP_072929700.1">
    <property type="nucleotide sequence ID" value="NZ_JAWJZE010000002.1"/>
</dbReference>
<dbReference type="PANTHER" id="PTHR39083:SF1">
    <property type="entry name" value="CYCLIC DI-GMP-BINDING PROTEIN"/>
    <property type="match status" value="1"/>
</dbReference>
<dbReference type="NCBIfam" id="NF008323">
    <property type="entry name" value="PRK11114.1-1"/>
    <property type="match status" value="1"/>
</dbReference>
<proteinExistence type="inferred from homology"/>
<keyword evidence="11 15" id="KW-0135">Cellulose biosynthesis</keyword>
<dbReference type="Gene3D" id="2.60.120.260">
    <property type="entry name" value="Galactose-binding domain-like"/>
    <property type="match status" value="2"/>
</dbReference>
<evidence type="ECO:0000256" key="3">
    <source>
        <dbReference type="ARBA" id="ARBA00005186"/>
    </source>
</evidence>
<evidence type="ECO:0000256" key="13">
    <source>
        <dbReference type="ARBA" id="ARBA00023136"/>
    </source>
</evidence>
<gene>
    <name evidence="17" type="ORF">CYR34_04535</name>
</gene>
<comment type="subunit">
    <text evidence="5 15">Tightly associated with the cellulose synthase catalytic subunit.</text>
</comment>
<evidence type="ECO:0000256" key="1">
    <source>
        <dbReference type="ARBA" id="ARBA00002057"/>
    </source>
</evidence>
<comment type="caution">
    <text evidence="17">The sequence shown here is derived from an EMBL/GenBank/DDBJ whole genome shotgun (WGS) entry which is preliminary data.</text>
</comment>
<keyword evidence="9 15" id="KW-0973">c-di-GMP</keyword>
<dbReference type="PANTHER" id="PTHR39083">
    <property type="entry name" value="CYCLIC DI-GMP-BINDING PROTEIN"/>
    <property type="match status" value="1"/>
</dbReference>
<dbReference type="GO" id="GO:0030244">
    <property type="term" value="P:cellulose biosynthetic process"/>
    <property type="evidence" value="ECO:0007669"/>
    <property type="project" value="UniProtKB-KW"/>
</dbReference>
<dbReference type="Pfam" id="PF03170">
    <property type="entry name" value="BcsB"/>
    <property type="match status" value="1"/>
</dbReference>
<dbReference type="EMBL" id="PJZK01000003">
    <property type="protein sequence ID" value="PLR52116.1"/>
    <property type="molecule type" value="Genomic_DNA"/>
</dbReference>
<evidence type="ECO:0000256" key="9">
    <source>
        <dbReference type="ARBA" id="ARBA00022636"/>
    </source>
</evidence>
<feature type="chain" id="PRO_5015218647" description="Cyclic di-GMP-binding protein" evidence="15">
    <location>
        <begin position="20"/>
        <end position="751"/>
    </location>
</feature>
<dbReference type="Proteomes" id="UP000234626">
    <property type="component" value="Unassembled WGS sequence"/>
</dbReference>
<keyword evidence="10 15" id="KW-0812">Transmembrane</keyword>
<evidence type="ECO:0000256" key="16">
    <source>
        <dbReference type="SAM" id="MobiDB-lite"/>
    </source>
</evidence>
<keyword evidence="13 15" id="KW-0472">Membrane</keyword>
<feature type="transmembrane region" description="Helical" evidence="15">
    <location>
        <begin position="718"/>
        <end position="736"/>
    </location>
</feature>
<dbReference type="GO" id="GO:0005886">
    <property type="term" value="C:plasma membrane"/>
    <property type="evidence" value="ECO:0007669"/>
    <property type="project" value="UniProtKB-SubCell"/>
</dbReference>
<evidence type="ECO:0000256" key="12">
    <source>
        <dbReference type="ARBA" id="ARBA00022989"/>
    </source>
</evidence>
<evidence type="ECO:0000256" key="7">
    <source>
        <dbReference type="ARBA" id="ARBA00022475"/>
    </source>
</evidence>
<comment type="subcellular location">
    <subcellularLocation>
        <location evidence="2">Cell inner membrane</location>
        <topology evidence="2">Single-pass membrane protein</topology>
    </subcellularLocation>
</comment>
<dbReference type="OrthoDB" id="9806702at2"/>
<organism evidence="17 18">
    <name type="scientific">Chimaeribacter arupi</name>
    <dbReference type="NCBI Taxonomy" id="2060066"/>
    <lineage>
        <taxon>Bacteria</taxon>
        <taxon>Pseudomonadati</taxon>
        <taxon>Pseudomonadota</taxon>
        <taxon>Gammaproteobacteria</taxon>
        <taxon>Enterobacterales</taxon>
        <taxon>Yersiniaceae</taxon>
        <taxon>Chimaeribacter</taxon>
    </lineage>
</organism>
<feature type="region of interest" description="Disordered" evidence="16">
    <location>
        <begin position="598"/>
        <end position="625"/>
    </location>
</feature>
<reference evidence="17 18" key="1">
    <citation type="submission" date="2017-12" db="EMBL/GenBank/DDBJ databases">
        <title>Characterization of six clinical isolates of Enterochimera gen. nov., a novel genus of the Yersiniaciae family and the three species Enterochimera arupensis sp. nov., Enterochimera coloradensis sp. nov, and Enterochimera californica sp. nov.</title>
        <authorList>
            <person name="Rossi A."/>
            <person name="Fisher M."/>
        </authorList>
    </citation>
    <scope>NUCLEOTIDE SEQUENCE [LARGE SCALE GENOMIC DNA]</scope>
    <source>
        <strain evidence="17 18">2016Iso1</strain>
    </source>
</reference>
<evidence type="ECO:0000256" key="10">
    <source>
        <dbReference type="ARBA" id="ARBA00022692"/>
    </source>
</evidence>
<accession>A0A2N5EQY2</accession>
<feature type="signal peptide" evidence="15">
    <location>
        <begin position="1"/>
        <end position="19"/>
    </location>
</feature>
<dbReference type="GO" id="GO:0006011">
    <property type="term" value="P:UDP-alpha-D-glucose metabolic process"/>
    <property type="evidence" value="ECO:0007669"/>
    <property type="project" value="InterPro"/>
</dbReference>
<evidence type="ECO:0000256" key="8">
    <source>
        <dbReference type="ARBA" id="ARBA00022519"/>
    </source>
</evidence>
<evidence type="ECO:0000256" key="15">
    <source>
        <dbReference type="RuleBase" id="RU365021"/>
    </source>
</evidence>
<evidence type="ECO:0000256" key="2">
    <source>
        <dbReference type="ARBA" id="ARBA00004377"/>
    </source>
</evidence>
<dbReference type="InterPro" id="IPR003920">
    <property type="entry name" value="Cell_synth_B"/>
</dbReference>
<keyword evidence="15" id="KW-0732">Signal</keyword>
<dbReference type="InterPro" id="IPR018513">
    <property type="entry name" value="Cell_synthase_bac"/>
</dbReference>
<dbReference type="AlphaFoldDB" id="A0A2N5EQY2"/>
<evidence type="ECO:0000256" key="11">
    <source>
        <dbReference type="ARBA" id="ARBA00022916"/>
    </source>
</evidence>
<dbReference type="PRINTS" id="PR01440">
    <property type="entry name" value="CELLSNTHASEB"/>
</dbReference>
<keyword evidence="18" id="KW-1185">Reference proteome</keyword>
<dbReference type="NCBIfam" id="NF008325">
    <property type="entry name" value="PRK11114.1-3"/>
    <property type="match status" value="1"/>
</dbReference>
<evidence type="ECO:0000256" key="6">
    <source>
        <dbReference type="ARBA" id="ARBA00021844"/>
    </source>
</evidence>
<dbReference type="UniPathway" id="UPA00694"/>
<evidence type="ECO:0000313" key="17">
    <source>
        <dbReference type="EMBL" id="PLR52116.1"/>
    </source>
</evidence>
<keyword evidence="7 15" id="KW-1003">Cell membrane</keyword>
<evidence type="ECO:0000313" key="18">
    <source>
        <dbReference type="Proteomes" id="UP000234626"/>
    </source>
</evidence>
<sequence length="751" mass="82250">MMRLLTCFIAALFSLNAMARLPVTPLAASPETVTPETGSAPAPVRDRQIAFPQLAPPPGAFVLRGIAPEGQIEFGVRSDEVVTQATLNLQFTPSPSLIPVESQLKVYLNDQLMGVVAIGADQLGKPNQAQLPIDPRYITDFNRLRLVFIGHYQRMCENPSNSTLWVDIGKGSSLDLRYQKLPVDNDLSHFPEPFFDARDNQPLTLPMVFAAQPGLGMQQAAAKLASWFGTRAQWRGQHFPVLYNQLPESHAVVFATNDQRPDFLRALPPVTGPTVQMMSHPDNPYVKLLVVMGRNDQDLVQAVTGIAQGNVLFRGQQVAVNKVEQLAPRQPYDAPFWVRTDRPMTLGELKTYPEQLQADGIQPYPIALSLNLPPDLFLIRSSGITMQLKYRYTPPELANTSRLSVHLNNQFVRAFTLQTGTRDSTQLLRLPLLGLSEAGQKVSIPALKLGALNQMRFDFEYTSLISSSRTDRCETFTSVNNHVVVDDSSTIDFSGYRHFMAMPDLRAFINAGFPFSRLADLSQTLVLVTPQPQPAQLTALLDTLGRIGSQTGYPALGVTISDDWAKAKQADADILMIGALPADLRSDKSMSLLMDATQGAVTQPKRQSPLPDNSGPDADAQPDSRTTISAADPVAALVGVQSPYHEQRSIVALLADSTAGQSLMNDALQDSGKRAAVSGSVAVVRASGVNSLRVGDVYFVGHLPWWEQAWNMLATHPGWLAVMAAVLVVLVALLLWRALRLLSRRRVISED</sequence>
<evidence type="ECO:0000256" key="14">
    <source>
        <dbReference type="ARBA" id="ARBA00033444"/>
    </source>
</evidence>
<evidence type="ECO:0000256" key="5">
    <source>
        <dbReference type="ARBA" id="ARBA00011437"/>
    </source>
</evidence>
<name>A0A2N5EQY2_9GAMM</name>
<protein>
    <recommendedName>
        <fullName evidence="6 15">Cyclic di-GMP-binding protein</fullName>
    </recommendedName>
    <alternativeName>
        <fullName evidence="14 15">Cellulose synthase regulatory subunit</fullName>
    </alternativeName>
</protein>
<comment type="function">
    <text evidence="1 15">Binds the cellulose synthase activator, bis-(3'-5') cyclic diguanylic acid (c-di-GMP).</text>
</comment>
<comment type="pathway">
    <text evidence="3 15">Glycan metabolism; bacterial cellulose biosynthesis.</text>
</comment>
<evidence type="ECO:0000256" key="4">
    <source>
        <dbReference type="ARBA" id="ARBA00010714"/>
    </source>
</evidence>